<feature type="transmembrane region" description="Helical" evidence="1">
    <location>
        <begin position="593"/>
        <end position="615"/>
    </location>
</feature>
<dbReference type="EMBL" id="FOJY01000012">
    <property type="protein sequence ID" value="SFB19278.1"/>
    <property type="molecule type" value="Genomic_DNA"/>
</dbReference>
<dbReference type="PANTHER" id="PTHR40050:SF1">
    <property type="entry name" value="INNER SPORE COAT PROTEIN H"/>
    <property type="match status" value="1"/>
</dbReference>
<proteinExistence type="predicted"/>
<sequence length="630" mass="73257">MKKDFSIIKNKFIFLILSLILIVLFVSGLLFDENTLSGQISFNIKLNNSSEETFLWDDGQGSLYVFLPSYASMKNLKIKHAESDFYIEGESAFDGMDCSSFELNKFYKVEKKGLLKSKSYKLIFMKSENVSSMHVTTVSGGMKSIKFSRDNSELSNIRIYNEKGILDYQGGYSDKIKGRGNTTWSLDKKPFTIKLEKEANLLGMGQGFDWVLLANGYDESNIRNKLVYDFASKFLKTWSPESRYIDLYINGEYMGLYLLTEKIGVSKERFKAGENGALIQLTQDYKIKDKDTVINYKNRNFILEYPYEINEKQLNELTNAIKSVDDALKNDDSKSLDKLIDIDSMAKKFLIDEVFLNKDEDEVSSYYYYDAEYNKLFAGPIWDYDLCLGNDAGMYTDESKDYKQILSLNKVWYKYLYENEYFKDYVIDLYKKEFRSLYNRYIEERTDILLDEINTSAKMNAIRWNQLKEKIYDNGIILKTHDSIMILKDFIKNRINFLDDLWLNDKYCLVTVMKDKDIVFDYVYVKKGETIKELPDAQEFKAADIIYWYLPDGSKYDDSVKIEDDMVIYPKLSFSGGNALNKLVGKVMENQMFILPLLFCGIWGILGLILLFNDIKINGNFTRKKDGGNG</sequence>
<dbReference type="InterPro" id="IPR014867">
    <property type="entry name" value="Spore_coat_CotH_CotH2/3/7"/>
</dbReference>
<feature type="transmembrane region" description="Helical" evidence="1">
    <location>
        <begin position="12"/>
        <end position="31"/>
    </location>
</feature>
<gene>
    <name evidence="2" type="ORF">SAMN05216249_11260</name>
</gene>
<dbReference type="Pfam" id="PF08757">
    <property type="entry name" value="CotH"/>
    <property type="match status" value="1"/>
</dbReference>
<keyword evidence="1" id="KW-0472">Membrane</keyword>
<dbReference type="RefSeq" id="WP_177205632.1">
    <property type="nucleotide sequence ID" value="NZ_FOJY01000012.1"/>
</dbReference>
<organism evidence="2 3">
    <name type="scientific">Acetitomaculum ruminis DSM 5522</name>
    <dbReference type="NCBI Taxonomy" id="1120918"/>
    <lineage>
        <taxon>Bacteria</taxon>
        <taxon>Bacillati</taxon>
        <taxon>Bacillota</taxon>
        <taxon>Clostridia</taxon>
        <taxon>Lachnospirales</taxon>
        <taxon>Lachnospiraceae</taxon>
        <taxon>Acetitomaculum</taxon>
    </lineage>
</organism>
<keyword evidence="3" id="KW-1185">Reference proteome</keyword>
<name>A0A1I0Z4A9_9FIRM</name>
<evidence type="ECO:0000313" key="3">
    <source>
        <dbReference type="Proteomes" id="UP000198838"/>
    </source>
</evidence>
<reference evidence="2 3" key="1">
    <citation type="submission" date="2016-10" db="EMBL/GenBank/DDBJ databases">
        <authorList>
            <person name="de Groot N.N."/>
        </authorList>
    </citation>
    <scope>NUCLEOTIDE SEQUENCE [LARGE SCALE GENOMIC DNA]</scope>
    <source>
        <strain evidence="2 3">DSM 5522</strain>
    </source>
</reference>
<evidence type="ECO:0000313" key="2">
    <source>
        <dbReference type="EMBL" id="SFB19278.1"/>
    </source>
</evidence>
<keyword evidence="1" id="KW-0812">Transmembrane</keyword>
<dbReference type="STRING" id="1120918.SAMN05216249_11260"/>
<dbReference type="PANTHER" id="PTHR40050">
    <property type="entry name" value="INNER SPORE COAT PROTEIN H"/>
    <property type="match status" value="1"/>
</dbReference>
<accession>A0A1I0Z4A9</accession>
<dbReference type="AlphaFoldDB" id="A0A1I0Z4A9"/>
<keyword evidence="1" id="KW-1133">Transmembrane helix</keyword>
<dbReference type="Proteomes" id="UP000198838">
    <property type="component" value="Unassembled WGS sequence"/>
</dbReference>
<protein>
    <submittedName>
        <fullName evidence="2">CotH protein</fullName>
    </submittedName>
</protein>
<evidence type="ECO:0000256" key="1">
    <source>
        <dbReference type="SAM" id="Phobius"/>
    </source>
</evidence>